<name>G0UGQ0_9LACO</name>
<keyword evidence="5" id="KW-0598">Phosphotransferase system</keyword>
<evidence type="ECO:0000313" key="10">
    <source>
        <dbReference type="EMBL" id="CCC56941.1"/>
    </source>
</evidence>
<keyword evidence="10" id="KW-0808">Transferase</keyword>
<dbReference type="InterPro" id="IPR050303">
    <property type="entry name" value="GatZ_KbaZ_carbometab"/>
</dbReference>
<keyword evidence="6 9" id="KW-0812">Transmembrane</keyword>
<evidence type="ECO:0000256" key="5">
    <source>
        <dbReference type="ARBA" id="ARBA00022683"/>
    </source>
</evidence>
<evidence type="ECO:0000256" key="3">
    <source>
        <dbReference type="ARBA" id="ARBA00022475"/>
    </source>
</evidence>
<organism evidence="10">
    <name type="scientific">Weissella thailandensis fsh4-2</name>
    <dbReference type="NCBI Taxonomy" id="1056112"/>
    <lineage>
        <taxon>Bacteria</taxon>
        <taxon>Bacillati</taxon>
        <taxon>Bacillota</taxon>
        <taxon>Bacilli</taxon>
        <taxon>Lactobacillales</taxon>
        <taxon>Lactobacillaceae</taxon>
        <taxon>Weissella</taxon>
    </lineage>
</organism>
<dbReference type="InterPro" id="IPR004700">
    <property type="entry name" value="PTS_IIC_man"/>
</dbReference>
<feature type="transmembrane region" description="Helical" evidence="9">
    <location>
        <begin position="29"/>
        <end position="50"/>
    </location>
</feature>
<evidence type="ECO:0000256" key="4">
    <source>
        <dbReference type="ARBA" id="ARBA00022597"/>
    </source>
</evidence>
<proteinExistence type="predicted"/>
<dbReference type="GO" id="GO:0009401">
    <property type="term" value="P:phosphoenolpyruvate-dependent sugar phosphotransferase system"/>
    <property type="evidence" value="ECO:0007669"/>
    <property type="project" value="UniProtKB-KW"/>
</dbReference>
<protein>
    <submittedName>
        <fullName evidence="10">Phosphoenolpyruvate-dependent sugar phosphotransferase system EIIC, probable sorbose specific</fullName>
    </submittedName>
</protein>
<keyword evidence="3" id="KW-1003">Cell membrane</keyword>
<accession>G0UGQ0</accession>
<dbReference type="PROSITE" id="PS51106">
    <property type="entry name" value="PTS_EIIC_TYPE_4"/>
    <property type="match status" value="1"/>
</dbReference>
<evidence type="ECO:0000256" key="8">
    <source>
        <dbReference type="ARBA" id="ARBA00023136"/>
    </source>
</evidence>
<keyword evidence="8 9" id="KW-0472">Membrane</keyword>
<keyword evidence="2" id="KW-0813">Transport</keyword>
<keyword evidence="10" id="KW-0670">Pyruvate</keyword>
<dbReference type="PANTHER" id="PTHR32502:SF28">
    <property type="entry name" value="PHOSPHOTRANSFERASE SYSTEM SUGAR-SPECIFIC EIIC COMPONENT"/>
    <property type="match status" value="1"/>
</dbReference>
<evidence type="ECO:0000256" key="9">
    <source>
        <dbReference type="SAM" id="Phobius"/>
    </source>
</evidence>
<sequence>MSIIQHILIIALAFWMVIDQQGPVITTWFPAIIAMIAGFILGDIQTAMVIGGTFQLMALGVANIGGSSVPNYGLAALVGVYVAIRTTGNIVDAKAAAMAVGVPVGMLGIQLDVLGKILTNPIVHKAQTYASEGQYKKMNRTLLIAPGIFGLTTAIPTALFVIFGKPVVSFILKSLPSWFTNGLSIAGGILPVVGIGILISMMPVKKHFMYLIIGFVAAAYLNMPMMGVALIGVGAAYNFFIHATSGSNGAVAGATVGEENIEDGDFDE</sequence>
<keyword evidence="7 9" id="KW-1133">Transmembrane helix</keyword>
<dbReference type="AlphaFoldDB" id="G0UGQ0"/>
<dbReference type="Pfam" id="PF03609">
    <property type="entry name" value="EII-Sor"/>
    <property type="match status" value="1"/>
</dbReference>
<reference evidence="10" key="1">
    <citation type="journal article" date="2011" name="J. Bacteriol.">
        <title>Genome Sequence of Weissella thailandensis fsh4-2.</title>
        <authorList>
            <person name="Benomar N."/>
            <person name="Abriouel H."/>
            <person name="Lee H."/>
            <person name="Cho G.S."/>
            <person name="Huch M."/>
            <person name="Pulido R.P."/>
            <person name="Holzapfel W.H."/>
            <person name="Galvez A."/>
            <person name="Franz C.M."/>
        </authorList>
    </citation>
    <scope>NUCLEOTIDE SEQUENCE</scope>
    <source>
        <strain evidence="10">Fsh4-2</strain>
    </source>
</reference>
<dbReference type="EMBL" id="HE575158">
    <property type="protein sequence ID" value="CCC56941.1"/>
    <property type="molecule type" value="Genomic_DNA"/>
</dbReference>
<evidence type="ECO:0000256" key="7">
    <source>
        <dbReference type="ARBA" id="ARBA00022989"/>
    </source>
</evidence>
<reference evidence="10" key="2">
    <citation type="submission" date="2011-07" db="EMBL/GenBank/DDBJ databases">
        <authorList>
            <person name="Franz C."/>
        </authorList>
    </citation>
    <scope>NUCLEOTIDE SEQUENCE</scope>
    <source>
        <strain evidence="10">Fsh4-2</strain>
    </source>
</reference>
<feature type="transmembrane region" description="Helical" evidence="9">
    <location>
        <begin position="183"/>
        <end position="201"/>
    </location>
</feature>
<evidence type="ECO:0000256" key="2">
    <source>
        <dbReference type="ARBA" id="ARBA00022448"/>
    </source>
</evidence>
<gene>
    <name evidence="10" type="ORF">WT2_00944</name>
</gene>
<evidence type="ECO:0000256" key="6">
    <source>
        <dbReference type="ARBA" id="ARBA00022692"/>
    </source>
</evidence>
<feature type="transmembrane region" description="Helical" evidence="9">
    <location>
        <begin position="208"/>
        <end position="237"/>
    </location>
</feature>
<dbReference type="PANTHER" id="PTHR32502">
    <property type="entry name" value="N-ACETYLGALACTOSAMINE PERMEASE II COMPONENT-RELATED"/>
    <property type="match status" value="1"/>
</dbReference>
<dbReference type="GO" id="GO:0016740">
    <property type="term" value="F:transferase activity"/>
    <property type="evidence" value="ECO:0007669"/>
    <property type="project" value="UniProtKB-KW"/>
</dbReference>
<dbReference type="GO" id="GO:0005886">
    <property type="term" value="C:plasma membrane"/>
    <property type="evidence" value="ECO:0007669"/>
    <property type="project" value="UniProtKB-SubCell"/>
</dbReference>
<evidence type="ECO:0000256" key="1">
    <source>
        <dbReference type="ARBA" id="ARBA00004651"/>
    </source>
</evidence>
<comment type="subcellular location">
    <subcellularLocation>
        <location evidence="1">Cell membrane</location>
        <topology evidence="1">Multi-pass membrane protein</topology>
    </subcellularLocation>
</comment>
<feature type="transmembrane region" description="Helical" evidence="9">
    <location>
        <begin position="142"/>
        <end position="163"/>
    </location>
</feature>
<keyword evidence="4" id="KW-0762">Sugar transport</keyword>